<dbReference type="Proteomes" id="UP001162483">
    <property type="component" value="Unassembled WGS sequence"/>
</dbReference>
<evidence type="ECO:0000313" key="1">
    <source>
        <dbReference type="EMBL" id="CAI9594617.1"/>
    </source>
</evidence>
<reference evidence="1" key="1">
    <citation type="submission" date="2023-05" db="EMBL/GenBank/DDBJ databases">
        <authorList>
            <person name="Stuckert A."/>
        </authorList>
    </citation>
    <scope>NUCLEOTIDE SEQUENCE</scope>
</reference>
<comment type="caution">
    <text evidence="1">The sequence shown here is derived from an EMBL/GenBank/DDBJ whole genome shotgun (WGS) entry which is preliminary data.</text>
</comment>
<evidence type="ECO:0000313" key="2">
    <source>
        <dbReference type="Proteomes" id="UP001162483"/>
    </source>
</evidence>
<name>A0ABN9FCJ3_9NEOB</name>
<sequence>MPLYLSPGYIFQEKLQSFLGQPPSLDGLDKKHTGKKQFTDPIEEEDADILFTSVQEMLKAAVMADAEILTETLRQLMESAKEL</sequence>
<protein>
    <submittedName>
        <fullName evidence="1">Uncharacterized protein</fullName>
    </submittedName>
</protein>
<organism evidence="1 2">
    <name type="scientific">Staurois parvus</name>
    <dbReference type="NCBI Taxonomy" id="386267"/>
    <lineage>
        <taxon>Eukaryota</taxon>
        <taxon>Metazoa</taxon>
        <taxon>Chordata</taxon>
        <taxon>Craniata</taxon>
        <taxon>Vertebrata</taxon>
        <taxon>Euteleostomi</taxon>
        <taxon>Amphibia</taxon>
        <taxon>Batrachia</taxon>
        <taxon>Anura</taxon>
        <taxon>Neobatrachia</taxon>
        <taxon>Ranoidea</taxon>
        <taxon>Ranidae</taxon>
        <taxon>Staurois</taxon>
    </lineage>
</organism>
<dbReference type="PANTHER" id="PTHR14492">
    <property type="entry name" value="JBTS17"/>
    <property type="match status" value="1"/>
</dbReference>
<feature type="non-terminal residue" evidence="1">
    <location>
        <position position="83"/>
    </location>
</feature>
<dbReference type="EMBL" id="CATNWA010016689">
    <property type="protein sequence ID" value="CAI9594617.1"/>
    <property type="molecule type" value="Genomic_DNA"/>
</dbReference>
<gene>
    <name evidence="1" type="ORF">SPARVUS_LOCUS11758603</name>
</gene>
<accession>A0ABN9FCJ3</accession>
<dbReference type="PANTHER" id="PTHR14492:SF4">
    <property type="entry name" value="CILIOGENESIS AND PLANAR POLARITY EFFECTOR 1"/>
    <property type="match status" value="1"/>
</dbReference>
<dbReference type="InterPro" id="IPR028236">
    <property type="entry name" value="CPLANE1"/>
</dbReference>
<proteinExistence type="predicted"/>
<keyword evidence="2" id="KW-1185">Reference proteome</keyword>